<gene>
    <name evidence="2" type="ORF">ACEZDG_02485</name>
</gene>
<reference evidence="2 3" key="1">
    <citation type="submission" date="2024-09" db="EMBL/GenBank/DDBJ databases">
        <authorList>
            <person name="Lee S.D."/>
        </authorList>
    </citation>
    <scope>NUCLEOTIDE SEQUENCE [LARGE SCALE GENOMIC DNA]</scope>
    <source>
        <strain evidence="2 3">N1-1</strain>
    </source>
</reference>
<name>A0ABV6V349_9ACTN</name>
<feature type="domain" description="SnoaL-like" evidence="1">
    <location>
        <begin position="10"/>
        <end position="105"/>
    </location>
</feature>
<evidence type="ECO:0000313" key="3">
    <source>
        <dbReference type="Proteomes" id="UP001592582"/>
    </source>
</evidence>
<evidence type="ECO:0000313" key="2">
    <source>
        <dbReference type="EMBL" id="MFC1408145.1"/>
    </source>
</evidence>
<proteinExistence type="predicted"/>
<dbReference type="EMBL" id="JBHEZX010000001">
    <property type="protein sequence ID" value="MFC1408145.1"/>
    <property type="molecule type" value="Genomic_DNA"/>
</dbReference>
<dbReference type="Gene3D" id="3.10.450.50">
    <property type="match status" value="1"/>
</dbReference>
<dbReference type="Proteomes" id="UP001592582">
    <property type="component" value="Unassembled WGS sequence"/>
</dbReference>
<accession>A0ABV6V349</accession>
<comment type="caution">
    <text evidence="2">The sequence shown here is derived from an EMBL/GenBank/DDBJ whole genome shotgun (WGS) entry which is preliminary data.</text>
</comment>
<organism evidence="2 3">
    <name type="scientific">Streptacidiphilus alkalitolerans</name>
    <dbReference type="NCBI Taxonomy" id="3342712"/>
    <lineage>
        <taxon>Bacteria</taxon>
        <taxon>Bacillati</taxon>
        <taxon>Actinomycetota</taxon>
        <taxon>Actinomycetes</taxon>
        <taxon>Kitasatosporales</taxon>
        <taxon>Streptomycetaceae</taxon>
        <taxon>Streptacidiphilus</taxon>
    </lineage>
</organism>
<sequence length="110" mass="11567">MSVTTLPAPVAAYLEAKQAHDSDALLAALTEDAVITDEGNEYRGSDAIRAWNEKASKAVGATYAVEDVAAVADRTVVAVEVAGDFPGSPVTLYFHFALRDDRIASLTILG</sequence>
<dbReference type="SUPFAM" id="SSF54427">
    <property type="entry name" value="NTF2-like"/>
    <property type="match status" value="1"/>
</dbReference>
<dbReference type="RefSeq" id="WP_380501697.1">
    <property type="nucleotide sequence ID" value="NZ_JBHEZX010000001.1"/>
</dbReference>
<dbReference type="InterPro" id="IPR037401">
    <property type="entry name" value="SnoaL-like"/>
</dbReference>
<dbReference type="InterPro" id="IPR032710">
    <property type="entry name" value="NTF2-like_dom_sf"/>
</dbReference>
<keyword evidence="3" id="KW-1185">Reference proteome</keyword>
<evidence type="ECO:0000259" key="1">
    <source>
        <dbReference type="Pfam" id="PF12680"/>
    </source>
</evidence>
<dbReference type="Pfam" id="PF12680">
    <property type="entry name" value="SnoaL_2"/>
    <property type="match status" value="1"/>
</dbReference>
<protein>
    <submittedName>
        <fullName evidence="2">Nuclear transport factor 2 family protein</fullName>
    </submittedName>
</protein>